<feature type="region of interest" description="Disordered" evidence="3">
    <location>
        <begin position="1"/>
        <end position="29"/>
    </location>
</feature>
<proteinExistence type="predicted"/>
<evidence type="ECO:0000256" key="2">
    <source>
        <dbReference type="ARBA" id="ARBA00022679"/>
    </source>
</evidence>
<dbReference type="PANTHER" id="PTHR37469:SF2">
    <property type="entry name" value="CELLOBIONIC ACID PHOSPHORYLASE"/>
    <property type="match status" value="1"/>
</dbReference>
<dbReference type="GO" id="GO:0016757">
    <property type="term" value="F:glycosyltransferase activity"/>
    <property type="evidence" value="ECO:0007669"/>
    <property type="project" value="UniProtKB-KW"/>
</dbReference>
<dbReference type="SMART" id="SM01068">
    <property type="entry name" value="CBM_X"/>
    <property type="match status" value="2"/>
</dbReference>
<dbReference type="GO" id="GO:0005975">
    <property type="term" value="P:carbohydrate metabolic process"/>
    <property type="evidence" value="ECO:0007669"/>
    <property type="project" value="InterPro"/>
</dbReference>
<evidence type="ECO:0000313" key="6">
    <source>
        <dbReference type="EMBL" id="MBS3647315.1"/>
    </source>
</evidence>
<feature type="compositionally biased region" description="Basic and acidic residues" evidence="3">
    <location>
        <begin position="9"/>
        <end position="21"/>
    </location>
</feature>
<dbReference type="PANTHER" id="PTHR37469">
    <property type="entry name" value="CELLOBIONIC ACID PHOSPHORYLASE-RELATED"/>
    <property type="match status" value="1"/>
</dbReference>
<keyword evidence="7" id="KW-1185">Reference proteome</keyword>
<dbReference type="InterPro" id="IPR010383">
    <property type="entry name" value="Glyco_hydrolase_94_b-supersand"/>
</dbReference>
<feature type="domain" description="Glycosyl hydrolase 94 supersandwich" evidence="4">
    <location>
        <begin position="514"/>
        <end position="785"/>
    </location>
</feature>
<dbReference type="CDD" id="cd11753">
    <property type="entry name" value="GH94N_ChvB_NdvB_2_like"/>
    <property type="match status" value="1"/>
</dbReference>
<protein>
    <submittedName>
        <fullName evidence="6">Glycosyl transferase</fullName>
    </submittedName>
</protein>
<evidence type="ECO:0000256" key="1">
    <source>
        <dbReference type="ARBA" id="ARBA00022676"/>
    </source>
</evidence>
<keyword evidence="1" id="KW-0328">Glycosyltransferase</keyword>
<evidence type="ECO:0000256" key="3">
    <source>
        <dbReference type="SAM" id="MobiDB-lite"/>
    </source>
</evidence>
<dbReference type="InterPro" id="IPR033432">
    <property type="entry name" value="GH94_catalytic"/>
</dbReference>
<evidence type="ECO:0000259" key="5">
    <source>
        <dbReference type="Pfam" id="PF17167"/>
    </source>
</evidence>
<feature type="domain" description="Glycosyl hydrolase 94 supersandwich" evidence="4">
    <location>
        <begin position="27"/>
        <end position="292"/>
    </location>
</feature>
<dbReference type="InterPro" id="IPR037824">
    <property type="entry name" value="GH94N_2_NdvB"/>
</dbReference>
<dbReference type="RefSeq" id="WP_188252867.1">
    <property type="nucleotide sequence ID" value="NZ_JABVCF010000001.1"/>
</dbReference>
<dbReference type="Pfam" id="PF06165">
    <property type="entry name" value="GH94_b-supersand"/>
    <property type="match status" value="2"/>
</dbReference>
<dbReference type="GO" id="GO:0030246">
    <property type="term" value="F:carbohydrate binding"/>
    <property type="evidence" value="ECO:0007669"/>
    <property type="project" value="InterPro"/>
</dbReference>
<dbReference type="EMBL" id="JAGWCR010000001">
    <property type="protein sequence ID" value="MBS3647315.1"/>
    <property type="molecule type" value="Genomic_DNA"/>
</dbReference>
<dbReference type="InterPro" id="IPR008928">
    <property type="entry name" value="6-hairpin_glycosidase_sf"/>
</dbReference>
<keyword evidence="2 6" id="KW-0808">Transferase</keyword>
<dbReference type="Gene3D" id="2.60.420.10">
    <property type="entry name" value="Maltose phosphorylase, domain 3"/>
    <property type="match status" value="1"/>
</dbReference>
<evidence type="ECO:0000313" key="7">
    <source>
        <dbReference type="Proteomes" id="UP000680348"/>
    </source>
</evidence>
<reference evidence="6" key="1">
    <citation type="submission" date="2021-04" db="EMBL/GenBank/DDBJ databases">
        <title>Pseudaminobacter soli sp. nov., isolated from paddy soil contaminated by heavy metals.</title>
        <authorList>
            <person name="Zhang K."/>
        </authorList>
    </citation>
    <scope>NUCLEOTIDE SEQUENCE</scope>
    <source>
        <strain evidence="6">19-2017</strain>
    </source>
</reference>
<dbReference type="InterPro" id="IPR037820">
    <property type="entry name" value="GH94N_NdvB"/>
</dbReference>
<dbReference type="InterPro" id="IPR052047">
    <property type="entry name" value="GH94_Enzymes"/>
</dbReference>
<dbReference type="Proteomes" id="UP000680348">
    <property type="component" value="Unassembled WGS sequence"/>
</dbReference>
<feature type="compositionally biased region" description="Polar residues" evidence="3">
    <location>
        <begin position="476"/>
        <end position="485"/>
    </location>
</feature>
<comment type="caution">
    <text evidence="6">The sequence shown here is derived from an EMBL/GenBank/DDBJ whole genome shotgun (WGS) entry which is preliminary data.</text>
</comment>
<dbReference type="Pfam" id="PF17167">
    <property type="entry name" value="Glyco_hydro_94"/>
    <property type="match status" value="1"/>
</dbReference>
<organism evidence="6 7">
    <name type="scientific">Pseudaminobacter soli</name>
    <name type="common">ex Zhang et al. 2022</name>
    <dbReference type="NCBI Taxonomy" id="2831468"/>
    <lineage>
        <taxon>Bacteria</taxon>
        <taxon>Pseudomonadati</taxon>
        <taxon>Pseudomonadota</taxon>
        <taxon>Alphaproteobacteria</taxon>
        <taxon>Hyphomicrobiales</taxon>
        <taxon>Phyllobacteriaceae</taxon>
        <taxon>Pseudaminobacter</taxon>
    </lineage>
</organism>
<feature type="region of interest" description="Disordered" evidence="3">
    <location>
        <begin position="465"/>
        <end position="498"/>
    </location>
</feature>
<sequence>MGSSVHNSRKAEDVENRRSPGDTDSSSTAALLSNGRYSVLVTSAGAGYSTWQDLDVIRWREDRTRDCWGQFFYIRDLADNKLWSLGKQPLFVAECAYEHAFHGDRAELSCRTEDIETSCAICVAPDVDAEVRMVTVTNHGSRVRHLELTSYSEVCLNNRRADRAHPAFAKLFVETAFDEGTGALLARRRPRAAEEKPLWAIHVSSSTLKGGASIEFETDRLKFLGRGRTIENPAAFETKAGLSGSTGPVLDPIFSLRRTLELGPGATERVAFITGAANTQAGARSISTRFADIEAASATFSDALQSHRMELRRLGLSPSDVRQFNRLAEGIVFGDPALRDPAAVKRTSLARDGLWAHSISGDIPIVLLRLAGDGDASLLREALSAHDFLGHRRLQFDLVMLDEGHTNSAENWLRELRAGPKAELLGKSGGIFVVSADAIQAVHTDTIAAAARIVLSDRRGSLADQLARPSYDAPRSQRQVTSSATRKPPRPSATTENTASYWNGFGAFSADGHEYVIRVDATTPGKPELPPAPWSNVIANPNFGCLTSEAGLGYTWSGNSQMNRLTPWSNDPVSDAPGEVLYLRDEDTGEVWTPTPLPTGNGSVVNVHHGQGYSRYEGASHDLHHDLLVFVPPADAIKILRLKLTSSDTRPRRLSATYYAEWVLGTQREDAVMQVVCERDIQSGAIMARNPWATGFPGLAFAAASQPVRSSTSDRSEFLGFLGSASRPAGLQRLSFSGRHRALHDPCAAITVDASLAPGESTEIVFVLGQAGSLPEVRRLVREYARMEQSQAKLAETCGQWDGILNCIQVVTPDVGFNLMMNRWLLYQVLACRVWARSAFYQSGGAYGFRDQLQDVMALVHCAPHEARSHILRAAARQFEEGDVQHWWHPPLGVGVRTRMTDDLYFLPYVVHHYVSATGDVGLLDEQVAFISSPVLKQDQEEDFNRPDVSGQIGTVYDHCIRALERGLRLGSHGLPLMGTGDWNDGMNKVGAAGKGESVWNGWFFVTVLNAFAAISSSRGDEERSAWCRNRAEELRAALEENAWDGAWYRRAYFDDGTPLGSCTGEECQIDAIPQAWAVISGVADSKRTSAAMHAVYERLVRTEEKLIQLFDPPFDKGRLQPGYIKGYVPGIRENGGQYTHAAAWVVLATALQGDGDRALKLWNLINPINHATTHEQASHYMVEPYVVSADIYGAPPHTGRGGWTWYTGSAAWLYRVGLENILGFRRQGGTLQIDPCIPRNWPGFELSYVHGSSTYRIRVDNEAGAGKGVVRTLLDGRSISDRKVPLSDDGHSHDVLVTIG</sequence>
<name>A0A942I6H6_9HYPH</name>
<dbReference type="Gene3D" id="1.50.10.10">
    <property type="match status" value="1"/>
</dbReference>
<evidence type="ECO:0000259" key="4">
    <source>
        <dbReference type="Pfam" id="PF06165"/>
    </source>
</evidence>
<dbReference type="InterPro" id="IPR011013">
    <property type="entry name" value="Gal_mutarotase_sf_dom"/>
</dbReference>
<feature type="domain" description="Glycosyl hydrolase 94 catalytic" evidence="5">
    <location>
        <begin position="801"/>
        <end position="1224"/>
    </location>
</feature>
<dbReference type="InterPro" id="IPR037018">
    <property type="entry name" value="GH65_N"/>
</dbReference>
<gene>
    <name evidence="6" type="ORF">KEU06_01585</name>
</gene>
<dbReference type="InterPro" id="IPR012341">
    <property type="entry name" value="6hp_glycosidase-like_sf"/>
</dbReference>
<dbReference type="CDD" id="cd11756">
    <property type="entry name" value="GH94N_ChvB_NdvB_1_like"/>
    <property type="match status" value="1"/>
</dbReference>
<dbReference type="Gene3D" id="2.70.98.40">
    <property type="entry name" value="Glycoside hydrolase, family 65, N-terminal domain"/>
    <property type="match status" value="2"/>
</dbReference>
<dbReference type="SUPFAM" id="SSF74650">
    <property type="entry name" value="Galactose mutarotase-like"/>
    <property type="match status" value="2"/>
</dbReference>
<accession>A0A942I6H6</accession>
<dbReference type="SUPFAM" id="SSF48208">
    <property type="entry name" value="Six-hairpin glycosidases"/>
    <property type="match status" value="1"/>
</dbReference>